<feature type="compositionally biased region" description="Basic residues" evidence="1">
    <location>
        <begin position="107"/>
        <end position="123"/>
    </location>
</feature>
<feature type="compositionally biased region" description="Basic and acidic residues" evidence="1">
    <location>
        <begin position="2110"/>
        <end position="2129"/>
    </location>
</feature>
<organism evidence="2 3">
    <name type="scientific">Parastrongyloides trichosuri</name>
    <name type="common">Possum-specific nematode worm</name>
    <dbReference type="NCBI Taxonomy" id="131310"/>
    <lineage>
        <taxon>Eukaryota</taxon>
        <taxon>Metazoa</taxon>
        <taxon>Ecdysozoa</taxon>
        <taxon>Nematoda</taxon>
        <taxon>Chromadorea</taxon>
        <taxon>Rhabditida</taxon>
        <taxon>Tylenchina</taxon>
        <taxon>Panagrolaimomorpha</taxon>
        <taxon>Strongyloidoidea</taxon>
        <taxon>Strongyloididae</taxon>
        <taxon>Parastrongyloides</taxon>
    </lineage>
</organism>
<feature type="compositionally biased region" description="Low complexity" evidence="1">
    <location>
        <begin position="1635"/>
        <end position="1691"/>
    </location>
</feature>
<feature type="compositionally biased region" description="Basic residues" evidence="1">
    <location>
        <begin position="635"/>
        <end position="659"/>
    </location>
</feature>
<feature type="compositionally biased region" description="Basic and acidic residues" evidence="1">
    <location>
        <begin position="1546"/>
        <end position="1560"/>
    </location>
</feature>
<feature type="compositionally biased region" description="Basic residues" evidence="1">
    <location>
        <begin position="1600"/>
        <end position="1629"/>
    </location>
</feature>
<feature type="compositionally biased region" description="Low complexity" evidence="1">
    <location>
        <begin position="1160"/>
        <end position="1169"/>
    </location>
</feature>
<feature type="compositionally biased region" description="Basic and acidic residues" evidence="1">
    <location>
        <begin position="2077"/>
        <end position="2087"/>
    </location>
</feature>
<feature type="compositionally biased region" description="Basic residues" evidence="1">
    <location>
        <begin position="134"/>
        <end position="149"/>
    </location>
</feature>
<feature type="compositionally biased region" description="Basic and acidic residues" evidence="1">
    <location>
        <begin position="816"/>
        <end position="844"/>
    </location>
</feature>
<feature type="region of interest" description="Disordered" evidence="1">
    <location>
        <begin position="1572"/>
        <end position="1705"/>
    </location>
</feature>
<evidence type="ECO:0000256" key="1">
    <source>
        <dbReference type="SAM" id="MobiDB-lite"/>
    </source>
</evidence>
<dbReference type="Proteomes" id="UP000038045">
    <property type="component" value="Unplaced"/>
</dbReference>
<feature type="compositionally biased region" description="Low complexity" evidence="1">
    <location>
        <begin position="214"/>
        <end position="231"/>
    </location>
</feature>
<proteinExistence type="predicted"/>
<feature type="compositionally biased region" description="Basic residues" evidence="1">
    <location>
        <begin position="1827"/>
        <end position="1843"/>
    </location>
</feature>
<feature type="region of interest" description="Disordered" evidence="1">
    <location>
        <begin position="1053"/>
        <end position="1141"/>
    </location>
</feature>
<evidence type="ECO:0000313" key="2">
    <source>
        <dbReference type="Proteomes" id="UP000038045"/>
    </source>
</evidence>
<feature type="region of interest" description="Disordered" evidence="1">
    <location>
        <begin position="1531"/>
        <end position="1560"/>
    </location>
</feature>
<dbReference type="InterPro" id="IPR016181">
    <property type="entry name" value="Acyl_CoA_acyltransferase"/>
</dbReference>
<feature type="compositionally biased region" description="Basic and acidic residues" evidence="1">
    <location>
        <begin position="594"/>
        <end position="609"/>
    </location>
</feature>
<accession>A0A0N5A0Y4</accession>
<feature type="compositionally biased region" description="Basic residues" evidence="1">
    <location>
        <begin position="677"/>
        <end position="697"/>
    </location>
</feature>
<feature type="region of interest" description="Disordered" evidence="1">
    <location>
        <begin position="381"/>
        <end position="618"/>
    </location>
</feature>
<name>A0A0N5A0Y4_PARTI</name>
<feature type="region of interest" description="Disordered" evidence="1">
    <location>
        <begin position="630"/>
        <end position="907"/>
    </location>
</feature>
<feature type="compositionally biased region" description="Gly residues" evidence="1">
    <location>
        <begin position="1325"/>
        <end position="1339"/>
    </location>
</feature>
<feature type="compositionally biased region" description="Low complexity" evidence="1">
    <location>
        <begin position="254"/>
        <end position="267"/>
    </location>
</feature>
<feature type="region of interest" description="Disordered" evidence="1">
    <location>
        <begin position="2209"/>
        <end position="2237"/>
    </location>
</feature>
<feature type="compositionally biased region" description="Basic and acidic residues" evidence="1">
    <location>
        <begin position="1587"/>
        <end position="1599"/>
    </location>
</feature>
<feature type="region of interest" description="Disordered" evidence="1">
    <location>
        <begin position="1160"/>
        <end position="1421"/>
    </location>
</feature>
<feature type="compositionally biased region" description="Basic residues" evidence="1">
    <location>
        <begin position="550"/>
        <end position="571"/>
    </location>
</feature>
<feature type="compositionally biased region" description="Basic residues" evidence="1">
    <location>
        <begin position="2088"/>
        <end position="2109"/>
    </location>
</feature>
<reference evidence="3" key="1">
    <citation type="submission" date="2017-02" db="UniProtKB">
        <authorList>
            <consortium name="WormBaseParasite"/>
        </authorList>
    </citation>
    <scope>IDENTIFICATION</scope>
</reference>
<feature type="compositionally biased region" description="Basic residues" evidence="1">
    <location>
        <begin position="406"/>
        <end position="443"/>
    </location>
</feature>
<feature type="compositionally biased region" description="Basic and acidic residues" evidence="1">
    <location>
        <begin position="381"/>
        <end position="391"/>
    </location>
</feature>
<feature type="region of interest" description="Disordered" evidence="1">
    <location>
        <begin position="2077"/>
        <end position="2164"/>
    </location>
</feature>
<feature type="compositionally biased region" description="Basic and acidic residues" evidence="1">
    <location>
        <begin position="1106"/>
        <end position="1123"/>
    </location>
</feature>
<feature type="region of interest" description="Disordered" evidence="1">
    <location>
        <begin position="1782"/>
        <end position="1925"/>
    </location>
</feature>
<feature type="region of interest" description="Disordered" evidence="1">
    <location>
        <begin position="920"/>
        <end position="943"/>
    </location>
</feature>
<sequence length="2237" mass="246510">AARGRSADPDRPARRRQDHADPRDRRGARRARAGDQPDLRARADASVARRRAAARARRRLPAGRRRGARRPGPRLRALGRRRRVGCGPARRARLLAGRRDRASGGAGRRRRRRPGERRSRNPRIARAGAARDRHLARHERRAGRRRPRVRSGERRPHAARRDRRPAARAGARRERRRPVPDRGRRLRHRPGPVHGPAGRDRGRARLRGRPRRPAAPAARARGGRVRGALPGRRGRGPRGAGRAPPRAVRDRVLGARLGRAPGALRGPAPRRPRGVRRGAPRGLARADPRRGADPPGRAAARRRAPLRIRTAPLPARAGHQAAGSAEAGLRMILRPATEADLDAIWRIEADVFAGEAWSREMMREELTADHRHYIALERADERRRNGSDRSGGRTPGARYRDELRRDRRGHRARAHAARQRRGLLHGRARPIRRRRARGRRACARRGDRPDHRARGRRGRHLARRARRHRRDERPRPRRRAHGRGRRGEVPRPRARQAALRGQPPRRPCRSRSAAGRRAATRGRRRDRRARTADRRAAGLGRPHVPPAGPRPRRRGRAVGRDHRRRRGRSLRQGRPPARPALPGRPAHRPRGGRGRPERDPVPARTDQARRPRAPPVRLLLLGTQDLGRALGGAHARCRRRGAGRRRRRELPRGRRRRAHREGDRRLPGPRGSPAAAGRRRRGERARPCARRRARGGRRRDPARAAPVALHRQRRHDRLARGPAGRGRARALDPRLRCGFDAARHRGAGGRRRLSGDPPRGRRFSSERPGRAHARSGAGSAGGARRPGRASGAPGRTRRRGAAGRGADPARRPRGSGRAELRRSAALHDRYRAEEGPRDHRHGALDRGPGAVLPPVPRDPARVRGYRAQHRRDGEEAAQGLQPHRPHRRHPRPGRRRGHRDRGAARTRCAALDEQRRVLARRAGEHERRPFGPAELEPGAQRSGVDVDPALLDLESADRALREGAPQLRFFDGQRLEHAERRRERRRHERVARQVGDPVAQHAGPQLLGEQADEPGSDHGPVGFVEEPAERAHLGVVGVGIGVQLIGDGFRIGIPGGAQDERRAPDARTRGGPEPQPHLDELPADRDPLGFGIGGDEFPVEAGAELDTGRHPFGEAEGEAERGRVVVGAGEPSGIAMPRGAAGGIEERGVGVGRAQRLGVADAHAVVGAGNREVMGGERRRQRIELHRARDQARFEHGERLGADPAAEIGDPGRSRRPEPGRVALGDGEAGGLLEARRGEEHACGAARSELGRGADAEAVLGQRRRDQSGIGPLGAQPASDRGGVEPGHGGRVDAVEQLEAGGRRELIPAGQHGAGRRDPSARSSGGTGLGSGLREGGAGRADHHEDEADVEDEEERDRHEVRVADDEAGERDAAAGIARALDLAEREVPEDDARERRDEREDDGQDRVGVGEAHGGGLGLARGGAVGRGRLRRDRGVLLRRGIGLRRGRLRNGELLLRCGGLRNSGLRAGVLRLLRADTCCASTIRHGGFPVSSGVCETERRPRTLVRGLLSVERASGCSVARVGVAAGRCRGDHRDHDDESDPEHDDRGAHVSDDGAGEREASAVLAGALDLAQADVPEDDAEQRDEERRDERDDRHRVGGRGRGVRRRRTAAAGRRRAAAVHRRAGERRRAAAARPAAPEPAGRSAAGRRTAELRAAQAEPAARARPAARAAAGAGRGRWGTTSRTSSSGRRRRTPGSSRPLPNILACRAVSARAHGRNRFRDGAAGSRAFAPRDHLRIRWHSPCRSAKPDPRLHTTPGFLRALAQSSVHVRKGVNRVGCHQAARGSNRHQAGRGRADHRFGPRHPRQRQGEAPGGRGRGSGPRPRLRQRRSRPARYRGRRRGDLLEVRRHRGQGRRRRLPRALGSRRPRGRHPLSAPRPSGRANMGPGGIASGARSVRSANFRVQDRPRAHRPGPRRSLDWIDERKRGDDAVQVGIGLRIRGLPHVGSLPALLHRHRVGEPARGRAVAGRHDSHHLRADRHDHPALGRRGRDPALAEEARRAGARIAAALRELAALRHRRDLGPRARNGPRLLHQSVVHDPVRRDLLAREAIAPAVDRGLHRRSRRARVDGRLRPVPLDRDRPRRVVRALRRRAPAHRRGRRRDGAHRRDDRLGARGAHAARDPRRAPRGARRVLPRHARDGVRAAQRARHRGPADPVRRGRAAAPAHLHRLPAVHDPGDRVPVRLLRHARGDVDGALDRLHRGLDRARVPRRRHGRDAAARAERAGDGRAQDG</sequence>
<feature type="compositionally biased region" description="Basic residues" evidence="1">
    <location>
        <begin position="518"/>
        <end position="528"/>
    </location>
</feature>
<dbReference type="WBParaSite" id="PTRK_0001525200.1">
    <property type="protein sequence ID" value="PTRK_0001525200.1"/>
    <property type="gene ID" value="PTRK_0001525200"/>
</dbReference>
<feature type="compositionally biased region" description="Basic residues" evidence="1">
    <location>
        <begin position="1851"/>
        <end position="1875"/>
    </location>
</feature>
<feature type="compositionally biased region" description="Basic and acidic residues" evidence="1">
    <location>
        <begin position="1174"/>
        <end position="1201"/>
    </location>
</feature>
<feature type="compositionally biased region" description="Basic residues" evidence="1">
    <location>
        <begin position="48"/>
        <end position="84"/>
    </location>
</feature>
<feature type="compositionally biased region" description="Gly residues" evidence="1">
    <location>
        <begin position="1412"/>
        <end position="1421"/>
    </location>
</feature>
<feature type="compositionally biased region" description="Basic and acidic residues" evidence="1">
    <location>
        <begin position="729"/>
        <end position="743"/>
    </location>
</feature>
<feature type="compositionally biased region" description="Basic and acidic residues" evidence="1">
    <location>
        <begin position="1058"/>
        <end position="1087"/>
    </location>
</feature>
<feature type="compositionally biased region" description="Basic and acidic residues" evidence="1">
    <location>
        <begin position="920"/>
        <end position="929"/>
    </location>
</feature>
<feature type="compositionally biased region" description="Basic and acidic residues" evidence="1">
    <location>
        <begin position="1382"/>
        <end position="1399"/>
    </location>
</feature>
<feature type="compositionally biased region" description="Basic and acidic residues" evidence="1">
    <location>
        <begin position="2220"/>
        <end position="2237"/>
    </location>
</feature>
<feature type="compositionally biased region" description="Basic residues" evidence="1">
    <location>
        <begin position="453"/>
        <end position="484"/>
    </location>
</feature>
<feature type="compositionally biased region" description="Basic and acidic residues" evidence="1">
    <location>
        <begin position="1210"/>
        <end position="1219"/>
    </location>
</feature>
<protein>
    <submittedName>
        <fullName evidence="3">GNAT family N-acetyltransferase</fullName>
    </submittedName>
</protein>
<evidence type="ECO:0000313" key="3">
    <source>
        <dbReference type="WBParaSite" id="PTRK_0001525200.1"/>
    </source>
</evidence>
<feature type="compositionally biased region" description="Basic and acidic residues" evidence="1">
    <location>
        <begin position="32"/>
        <end position="43"/>
    </location>
</feature>
<feature type="compositionally biased region" description="Basic residues" evidence="1">
    <location>
        <begin position="268"/>
        <end position="279"/>
    </location>
</feature>
<feature type="region of interest" description="Disordered" evidence="1">
    <location>
        <begin position="979"/>
        <end position="1017"/>
    </location>
</feature>
<feature type="region of interest" description="Disordered" evidence="1">
    <location>
        <begin position="1"/>
        <end position="305"/>
    </location>
</feature>
<feature type="compositionally biased region" description="Basic residues" evidence="1">
    <location>
        <begin position="883"/>
        <end position="899"/>
    </location>
</feature>
<feature type="compositionally biased region" description="Basic residues" evidence="1">
    <location>
        <begin position="2130"/>
        <end position="2140"/>
    </location>
</feature>
<feature type="compositionally biased region" description="Low complexity" evidence="1">
    <location>
        <begin position="572"/>
        <end position="584"/>
    </location>
</feature>
<dbReference type="SUPFAM" id="SSF55729">
    <property type="entry name" value="Acyl-CoA N-acyltransferases (Nat)"/>
    <property type="match status" value="1"/>
</dbReference>
<feature type="compositionally biased region" description="Basic and acidic residues" evidence="1">
    <location>
        <begin position="1"/>
        <end position="12"/>
    </location>
</feature>
<feature type="compositionally biased region" description="Basic and acidic residues" evidence="1">
    <location>
        <begin position="1356"/>
        <end position="1373"/>
    </location>
</feature>
<keyword evidence="2" id="KW-1185">Reference proteome</keyword>